<dbReference type="EMBL" id="FORO01000001">
    <property type="protein sequence ID" value="SFI51703.1"/>
    <property type="molecule type" value="Genomic_DNA"/>
</dbReference>
<protein>
    <submittedName>
        <fullName evidence="2">Uncharacterized protein</fullName>
    </submittedName>
</protein>
<feature type="compositionally biased region" description="Low complexity" evidence="1">
    <location>
        <begin position="159"/>
        <end position="169"/>
    </location>
</feature>
<gene>
    <name evidence="2" type="ORF">SAMN05443661_101105</name>
</gene>
<dbReference type="AlphaFoldDB" id="A0A1I3IV16"/>
<evidence type="ECO:0000313" key="3">
    <source>
        <dbReference type="Proteomes" id="UP000182829"/>
    </source>
</evidence>
<proteinExistence type="predicted"/>
<feature type="compositionally biased region" description="Basic and acidic residues" evidence="1">
    <location>
        <begin position="170"/>
        <end position="183"/>
    </location>
</feature>
<dbReference type="Proteomes" id="UP000182829">
    <property type="component" value="Unassembled WGS sequence"/>
</dbReference>
<accession>A0A1I3IV16</accession>
<name>A0A1I3IV16_9EURY</name>
<evidence type="ECO:0000256" key="1">
    <source>
        <dbReference type="SAM" id="MobiDB-lite"/>
    </source>
</evidence>
<feature type="region of interest" description="Disordered" evidence="1">
    <location>
        <begin position="155"/>
        <end position="195"/>
    </location>
</feature>
<sequence length="212" mass="23182">MLIYLCFDQSLFEKVNTTVPRGAPHSGTNLQRASCDVPRGQVARDAKRLVITEDTSSVRPRGTRHAQLVDPGQRRRFAERVVVGVVLGDELGVATSRGKRVLGVTASVDALIRAEALGDRTHVPCRRQRRPVRQHPLAAGAMGFWVGDRTAVRSDSERSASSFPASRARVPGDRSVADYRGSRPESPGEASKSRHALVDRMLHAFSDPENPL</sequence>
<organism evidence="2 3">
    <name type="scientific">Natronobacterium gregoryi</name>
    <dbReference type="NCBI Taxonomy" id="44930"/>
    <lineage>
        <taxon>Archaea</taxon>
        <taxon>Methanobacteriati</taxon>
        <taxon>Methanobacteriota</taxon>
        <taxon>Stenosarchaea group</taxon>
        <taxon>Halobacteria</taxon>
        <taxon>Halobacteriales</taxon>
        <taxon>Natrialbaceae</taxon>
        <taxon>Natronobacterium</taxon>
    </lineage>
</organism>
<reference evidence="2 3" key="1">
    <citation type="submission" date="2016-10" db="EMBL/GenBank/DDBJ databases">
        <authorList>
            <person name="de Groot N.N."/>
        </authorList>
    </citation>
    <scope>NUCLEOTIDE SEQUENCE [LARGE SCALE GENOMIC DNA]</scope>
    <source>
        <strain evidence="2 3">SP2</strain>
    </source>
</reference>
<evidence type="ECO:0000313" key="2">
    <source>
        <dbReference type="EMBL" id="SFI51703.1"/>
    </source>
</evidence>